<name>A0A4P9C7Y4_EUBML</name>
<keyword evidence="3" id="KW-0786">Thiamine pyrophosphate</keyword>
<dbReference type="KEGG" id="emt:CPZ25_010080"/>
<dbReference type="PANTHER" id="PTHR43825:SF1">
    <property type="entry name" value="TRANSKETOLASE-LIKE PYRIMIDINE-BINDING DOMAIN-CONTAINING PROTEIN"/>
    <property type="match status" value="1"/>
</dbReference>
<dbReference type="InterPro" id="IPR051157">
    <property type="entry name" value="PDH/Transketolase"/>
</dbReference>
<dbReference type="SMART" id="SM00861">
    <property type="entry name" value="Transket_pyr"/>
    <property type="match status" value="1"/>
</dbReference>
<dbReference type="AlphaFoldDB" id="A0A4P9C7Y4"/>
<dbReference type="EMBL" id="CP029487">
    <property type="protein sequence ID" value="QCT71658.1"/>
    <property type="molecule type" value="Genomic_DNA"/>
</dbReference>
<accession>A0A4P9C7Y4</accession>
<evidence type="ECO:0000256" key="3">
    <source>
        <dbReference type="ARBA" id="ARBA00023052"/>
    </source>
</evidence>
<evidence type="ECO:0000259" key="4">
    <source>
        <dbReference type="SMART" id="SM00861"/>
    </source>
</evidence>
<proteinExistence type="inferred from homology"/>
<evidence type="ECO:0000313" key="5">
    <source>
        <dbReference type="EMBL" id="QCT71658.1"/>
    </source>
</evidence>
<dbReference type="RefSeq" id="WP_058693479.1">
    <property type="nucleotide sequence ID" value="NZ_CABJDW020000001.1"/>
</dbReference>
<evidence type="ECO:0000256" key="1">
    <source>
        <dbReference type="ARBA" id="ARBA00001964"/>
    </source>
</evidence>
<protein>
    <submittedName>
        <fullName evidence="5">Transketolase</fullName>
    </submittedName>
</protein>
<dbReference type="FunFam" id="3.40.50.970:FF:000129">
    <property type="entry name" value="Transketolase"/>
    <property type="match status" value="1"/>
</dbReference>
<evidence type="ECO:0000313" key="6">
    <source>
        <dbReference type="Proteomes" id="UP000218387"/>
    </source>
</evidence>
<dbReference type="InterPro" id="IPR029061">
    <property type="entry name" value="THDP-binding"/>
</dbReference>
<sequence length="317" mass="34359">MAETKLNPRDVFGEVLLEIGKTDERVMAISCDSGAGSGMNSFKDALPLQYLEVGISEQDAIGICAGLAESGRVPVVSAIAPFISMRCFEQIRNDVGYSNMNVKIIGSSSGLSHSNLGSTHQALEDIAILKTVPNMVIFNPGDGYEVEMSLRKAVACKGPVYIRMPRNAMEMPVDPEKRSFEIGKGESLLDTGDDVVILVTGTLSIDALEAGQRLAEKGYKVKVLNFTTVKPLDKKLIRNAYKNCRLMCTVEEHITTGGFGSSVLELLSDMPHHAPVHVLGIEAGSTQTGPYRELLDYYGLSADKLTETIETYIHNLA</sequence>
<dbReference type="Gene3D" id="3.40.50.920">
    <property type="match status" value="1"/>
</dbReference>
<dbReference type="Pfam" id="PF02780">
    <property type="entry name" value="Transketolase_C"/>
    <property type="match status" value="1"/>
</dbReference>
<feature type="domain" description="Transketolase-like pyrimidine-binding" evidence="4">
    <location>
        <begin position="6"/>
        <end position="172"/>
    </location>
</feature>
<reference evidence="5 6" key="1">
    <citation type="submission" date="2018-05" db="EMBL/GenBank/DDBJ databases">
        <title>Genome comparison of Eubacterium sp.</title>
        <authorList>
            <person name="Feng Y."/>
            <person name="Sanchez-Andrea I."/>
            <person name="Stams A.J.M."/>
            <person name="De Vos W.M."/>
        </authorList>
    </citation>
    <scope>NUCLEOTIDE SEQUENCE [LARGE SCALE GENOMIC DNA]</scope>
    <source>
        <strain evidence="5 6">YI</strain>
    </source>
</reference>
<dbReference type="CDD" id="cd07033">
    <property type="entry name" value="TPP_PYR_DXS_TK_like"/>
    <property type="match status" value="1"/>
</dbReference>
<comment type="cofactor">
    <cofactor evidence="1">
        <name>thiamine diphosphate</name>
        <dbReference type="ChEBI" id="CHEBI:58937"/>
    </cofactor>
</comment>
<gene>
    <name evidence="5" type="ORF">CPZ25_010080</name>
</gene>
<organism evidence="5 6">
    <name type="scientific">Eubacterium maltosivorans</name>
    <dbReference type="NCBI Taxonomy" id="2041044"/>
    <lineage>
        <taxon>Bacteria</taxon>
        <taxon>Bacillati</taxon>
        <taxon>Bacillota</taxon>
        <taxon>Clostridia</taxon>
        <taxon>Eubacteriales</taxon>
        <taxon>Eubacteriaceae</taxon>
        <taxon>Eubacterium</taxon>
    </lineage>
</organism>
<evidence type="ECO:0000256" key="2">
    <source>
        <dbReference type="ARBA" id="ARBA00007131"/>
    </source>
</evidence>
<keyword evidence="6" id="KW-1185">Reference proteome</keyword>
<dbReference type="PANTHER" id="PTHR43825">
    <property type="entry name" value="PYRUVATE DEHYDROGENASE E1 COMPONENT"/>
    <property type="match status" value="1"/>
</dbReference>
<dbReference type="InterPro" id="IPR033248">
    <property type="entry name" value="Transketolase_C"/>
</dbReference>
<dbReference type="SUPFAM" id="SSF52922">
    <property type="entry name" value="TK C-terminal domain-like"/>
    <property type="match status" value="1"/>
</dbReference>
<comment type="similarity">
    <text evidence="2">Belongs to the transketolase family.</text>
</comment>
<dbReference type="Gene3D" id="3.40.50.970">
    <property type="match status" value="1"/>
</dbReference>
<dbReference type="Proteomes" id="UP000218387">
    <property type="component" value="Chromosome"/>
</dbReference>
<dbReference type="Pfam" id="PF02779">
    <property type="entry name" value="Transket_pyr"/>
    <property type="match status" value="1"/>
</dbReference>
<dbReference type="InterPro" id="IPR005475">
    <property type="entry name" value="Transketolase-like_Pyr-bd"/>
</dbReference>
<dbReference type="SUPFAM" id="SSF52518">
    <property type="entry name" value="Thiamin diphosphate-binding fold (THDP-binding)"/>
    <property type="match status" value="1"/>
</dbReference>
<dbReference type="InterPro" id="IPR009014">
    <property type="entry name" value="Transketo_C/PFOR_II"/>
</dbReference>